<sequence>MANTASARKMVRKIKRRTLINKMRMSRIRTFVRKVRQAIAVGPKSAAAEALRVAQPEIHRGVTKGVLHKNRAARIVSRLSGHIKKMA</sequence>
<evidence type="ECO:0000256" key="7">
    <source>
        <dbReference type="ARBA" id="ARBA00035136"/>
    </source>
</evidence>
<dbReference type="Gene3D" id="1.20.58.110">
    <property type="entry name" value="Ribosomal protein S20"/>
    <property type="match status" value="1"/>
</dbReference>
<gene>
    <name evidence="8 9" type="primary">rpsT</name>
    <name evidence="9" type="ORF">GP480_03210</name>
</gene>
<keyword evidence="6 8" id="KW-0687">Ribonucleoprotein</keyword>
<comment type="similarity">
    <text evidence="2 8">Belongs to the bacterial ribosomal protein bS20 family.</text>
</comment>
<dbReference type="Pfam" id="PF01649">
    <property type="entry name" value="Ribosomal_S20p"/>
    <property type="match status" value="1"/>
</dbReference>
<dbReference type="GO" id="GO:0006412">
    <property type="term" value="P:translation"/>
    <property type="evidence" value="ECO:0007669"/>
    <property type="project" value="UniProtKB-UniRule"/>
</dbReference>
<evidence type="ECO:0000256" key="5">
    <source>
        <dbReference type="ARBA" id="ARBA00022980"/>
    </source>
</evidence>
<organism evidence="9 10">
    <name type="scientific">Neorickettsia findlayensis</name>
    <dbReference type="NCBI Taxonomy" id="2686014"/>
    <lineage>
        <taxon>Bacteria</taxon>
        <taxon>Pseudomonadati</taxon>
        <taxon>Pseudomonadota</taxon>
        <taxon>Alphaproteobacteria</taxon>
        <taxon>Rickettsiales</taxon>
        <taxon>Anaplasmataceae</taxon>
        <taxon>Neorickettsia</taxon>
    </lineage>
</organism>
<evidence type="ECO:0000256" key="6">
    <source>
        <dbReference type="ARBA" id="ARBA00023274"/>
    </source>
</evidence>
<keyword evidence="5 8" id="KW-0689">Ribosomal protein</keyword>
<evidence type="ECO:0000256" key="1">
    <source>
        <dbReference type="ARBA" id="ARBA00003134"/>
    </source>
</evidence>
<keyword evidence="3 8" id="KW-0699">rRNA-binding</keyword>
<name>A0A6P1GAU7_9RICK</name>
<dbReference type="HAMAP" id="MF_00500">
    <property type="entry name" value="Ribosomal_bS20"/>
    <property type="match status" value="1"/>
</dbReference>
<proteinExistence type="inferred from homology"/>
<dbReference type="InterPro" id="IPR002583">
    <property type="entry name" value="Ribosomal_bS20"/>
</dbReference>
<evidence type="ECO:0000256" key="3">
    <source>
        <dbReference type="ARBA" id="ARBA00022730"/>
    </source>
</evidence>
<protein>
    <recommendedName>
        <fullName evidence="7 8">Small ribosomal subunit protein bS20</fullName>
    </recommendedName>
</protein>
<evidence type="ECO:0000313" key="10">
    <source>
        <dbReference type="Proteomes" id="UP000464912"/>
    </source>
</evidence>
<dbReference type="PANTHER" id="PTHR33398">
    <property type="entry name" value="30S RIBOSOMAL PROTEIN S20"/>
    <property type="match status" value="1"/>
</dbReference>
<dbReference type="EMBL" id="CP047224">
    <property type="protein sequence ID" value="QHD65420.1"/>
    <property type="molecule type" value="Genomic_DNA"/>
</dbReference>
<dbReference type="NCBIfam" id="TIGR00029">
    <property type="entry name" value="S20"/>
    <property type="match status" value="1"/>
</dbReference>
<evidence type="ECO:0000256" key="2">
    <source>
        <dbReference type="ARBA" id="ARBA00007634"/>
    </source>
</evidence>
<accession>A0A6P1GAU7</accession>
<comment type="function">
    <text evidence="1 8">Binds directly to 16S ribosomal RNA.</text>
</comment>
<keyword evidence="10" id="KW-1185">Reference proteome</keyword>
<dbReference type="GO" id="GO:0003735">
    <property type="term" value="F:structural constituent of ribosome"/>
    <property type="evidence" value="ECO:0007669"/>
    <property type="project" value="InterPro"/>
</dbReference>
<dbReference type="InterPro" id="IPR036510">
    <property type="entry name" value="Ribosomal_bS20_sf"/>
</dbReference>
<dbReference type="KEGG" id="nef:GP480_03210"/>
<dbReference type="AlphaFoldDB" id="A0A6P1GAU7"/>
<dbReference type="GO" id="GO:0070181">
    <property type="term" value="F:small ribosomal subunit rRNA binding"/>
    <property type="evidence" value="ECO:0007669"/>
    <property type="project" value="TreeGrafter"/>
</dbReference>
<dbReference type="GO" id="GO:0015935">
    <property type="term" value="C:small ribosomal subunit"/>
    <property type="evidence" value="ECO:0007669"/>
    <property type="project" value="TreeGrafter"/>
</dbReference>
<dbReference type="PANTHER" id="PTHR33398:SF1">
    <property type="entry name" value="SMALL RIBOSOMAL SUBUNIT PROTEIN BS20C"/>
    <property type="match status" value="1"/>
</dbReference>
<reference evidence="9 10" key="2">
    <citation type="journal article" date="2020" name="MBio">
        <title>Isolation and Molecular Analysis of a Novel Neorickettsia Species That Causes Potomac Horse Fever.</title>
        <authorList>
            <person name="Teymournejad O."/>
            <person name="Lin M."/>
            <person name="Bekebrede H."/>
            <person name="Kamr A."/>
            <person name="Toribio R.E."/>
            <person name="Arroyo L.G."/>
            <person name="Baird J.D."/>
            <person name="Rikihisa Y."/>
        </authorList>
    </citation>
    <scope>NUCLEOTIDE SEQUENCE [LARGE SCALE GENOMIC DNA]</scope>
    <source>
        <strain evidence="9 10">Fin17</strain>
    </source>
</reference>
<evidence type="ECO:0000256" key="4">
    <source>
        <dbReference type="ARBA" id="ARBA00022884"/>
    </source>
</evidence>
<reference evidence="9 10" key="1">
    <citation type="journal article" date="2020" name="MBio">
        <title>Erratum for Teymournejad et al., 'Isolation and Molecular Analysis of a Novel Neorickettsia Species That Causes Potomac Horse Fever'.</title>
        <authorList>
            <person name="Teymournejad O."/>
            <person name="Lin M."/>
            <person name="Bekebrede H."/>
            <person name="Kamr A."/>
            <person name="Toribio R.E."/>
            <person name="Arroyo L.G."/>
            <person name="Baird J.D."/>
            <person name="Rikihisa Y."/>
        </authorList>
    </citation>
    <scope>NUCLEOTIDE SEQUENCE [LARGE SCALE GENOMIC DNA]</scope>
    <source>
        <strain evidence="9 10">Fin17</strain>
    </source>
</reference>
<dbReference type="RefSeq" id="WP_160095797.1">
    <property type="nucleotide sequence ID" value="NZ_CP047224.1"/>
</dbReference>
<evidence type="ECO:0000313" key="9">
    <source>
        <dbReference type="EMBL" id="QHD65420.1"/>
    </source>
</evidence>
<dbReference type="SUPFAM" id="SSF46992">
    <property type="entry name" value="Ribosomal protein S20"/>
    <property type="match status" value="1"/>
</dbReference>
<evidence type="ECO:0000256" key="8">
    <source>
        <dbReference type="HAMAP-Rule" id="MF_00500"/>
    </source>
</evidence>
<keyword evidence="4 8" id="KW-0694">RNA-binding</keyword>
<dbReference type="Proteomes" id="UP000464912">
    <property type="component" value="Chromosome"/>
</dbReference>